<reference evidence="2 3" key="1">
    <citation type="submission" date="2020-01" db="EMBL/GenBank/DDBJ databases">
        <title>Insect and environment-associated Actinomycetes.</title>
        <authorList>
            <person name="Currrie C."/>
            <person name="Chevrette M."/>
            <person name="Carlson C."/>
            <person name="Stubbendieck R."/>
            <person name="Wendt-Pienkowski E."/>
        </authorList>
    </citation>
    <scope>NUCLEOTIDE SEQUENCE [LARGE SCALE GENOMIC DNA]</scope>
    <source>
        <strain evidence="2 3">SID11342</strain>
    </source>
</reference>
<evidence type="ECO:0000313" key="2">
    <source>
        <dbReference type="EMBL" id="NEA19345.1"/>
    </source>
</evidence>
<evidence type="ECO:0008006" key="4">
    <source>
        <dbReference type="Google" id="ProtNLM"/>
    </source>
</evidence>
<evidence type="ECO:0000256" key="1">
    <source>
        <dbReference type="SAM" id="MobiDB-lite"/>
    </source>
</evidence>
<sequence>MTADSLLVSPSPQEVPRRRASCTTHADDPQALTDALVTAATADEKGYRDDATVVVLLRRSDKPAFVRD</sequence>
<comment type="caution">
    <text evidence="2">The sequence shown here is derived from an EMBL/GenBank/DDBJ whole genome shotgun (WGS) entry which is preliminary data.</text>
</comment>
<accession>A0A6N9UEG0</accession>
<evidence type="ECO:0000313" key="3">
    <source>
        <dbReference type="Proteomes" id="UP000471293"/>
    </source>
</evidence>
<name>A0A6N9UEG0_STRHA</name>
<proteinExistence type="predicted"/>
<protein>
    <recommendedName>
        <fullName evidence="4">SpoIIE family protein phosphatase</fullName>
    </recommendedName>
</protein>
<gene>
    <name evidence="2" type="ORF">G3I29_28460</name>
</gene>
<organism evidence="2 3">
    <name type="scientific">Streptomyces halstedii</name>
    <dbReference type="NCBI Taxonomy" id="1944"/>
    <lineage>
        <taxon>Bacteria</taxon>
        <taxon>Bacillati</taxon>
        <taxon>Actinomycetota</taxon>
        <taxon>Actinomycetes</taxon>
        <taxon>Kitasatosporales</taxon>
        <taxon>Streptomycetaceae</taxon>
        <taxon>Streptomyces</taxon>
    </lineage>
</organism>
<dbReference type="AlphaFoldDB" id="A0A6N9UEG0"/>
<dbReference type="EMBL" id="JAAGLQ010000612">
    <property type="protein sequence ID" value="NEA19345.1"/>
    <property type="molecule type" value="Genomic_DNA"/>
</dbReference>
<dbReference type="Proteomes" id="UP000471293">
    <property type="component" value="Unassembled WGS sequence"/>
</dbReference>
<dbReference type="RefSeq" id="WP_164348691.1">
    <property type="nucleotide sequence ID" value="NZ_JAAGLQ010000612.1"/>
</dbReference>
<feature type="region of interest" description="Disordered" evidence="1">
    <location>
        <begin position="1"/>
        <end position="25"/>
    </location>
</feature>